<evidence type="ECO:0000256" key="12">
    <source>
        <dbReference type="ARBA" id="ARBA00023303"/>
    </source>
</evidence>
<dbReference type="InterPro" id="IPR052192">
    <property type="entry name" value="Insect_Ionotropic_Sensory_Rcpt"/>
</dbReference>
<proteinExistence type="inferred from homology"/>
<keyword evidence="3" id="KW-0813">Transport</keyword>
<dbReference type="Proteomes" id="UP000829291">
    <property type="component" value="Chromosome 3"/>
</dbReference>
<keyword evidence="5 13" id="KW-0812">Transmembrane</keyword>
<reference evidence="17" key="1">
    <citation type="submission" date="2025-08" db="UniProtKB">
        <authorList>
            <consortium name="RefSeq"/>
        </authorList>
    </citation>
    <scope>IDENTIFICATION</scope>
    <source>
        <tissue evidence="17">Thorax and Abdomen</tissue>
    </source>
</reference>
<dbReference type="Pfam" id="PF10613">
    <property type="entry name" value="Lig_chan-Glu_bd"/>
    <property type="match status" value="1"/>
</dbReference>
<feature type="transmembrane region" description="Helical" evidence="13">
    <location>
        <begin position="211"/>
        <end position="229"/>
    </location>
</feature>
<keyword evidence="8 13" id="KW-0472">Membrane</keyword>
<comment type="subcellular location">
    <subcellularLocation>
        <location evidence="1">Cell membrane</location>
        <topology evidence="1">Multi-pass membrane protein</topology>
    </subcellularLocation>
</comment>
<feature type="domain" description="Ionotropic glutamate receptor C-terminal" evidence="14">
    <location>
        <begin position="211"/>
        <end position="469"/>
    </location>
</feature>
<evidence type="ECO:0000256" key="4">
    <source>
        <dbReference type="ARBA" id="ARBA00022475"/>
    </source>
</evidence>
<evidence type="ECO:0000256" key="6">
    <source>
        <dbReference type="ARBA" id="ARBA00022989"/>
    </source>
</evidence>
<dbReference type="InterPro" id="IPR001320">
    <property type="entry name" value="Iontro_rcpt_C"/>
</dbReference>
<organism evidence="16 17">
    <name type="scientific">Neodiprion lecontei</name>
    <name type="common">Redheaded pine sawfly</name>
    <dbReference type="NCBI Taxonomy" id="441921"/>
    <lineage>
        <taxon>Eukaryota</taxon>
        <taxon>Metazoa</taxon>
        <taxon>Ecdysozoa</taxon>
        <taxon>Arthropoda</taxon>
        <taxon>Hexapoda</taxon>
        <taxon>Insecta</taxon>
        <taxon>Pterygota</taxon>
        <taxon>Neoptera</taxon>
        <taxon>Endopterygota</taxon>
        <taxon>Hymenoptera</taxon>
        <taxon>Tenthredinoidea</taxon>
        <taxon>Diprionidae</taxon>
        <taxon>Diprioninae</taxon>
        <taxon>Neodiprion</taxon>
    </lineage>
</organism>
<evidence type="ECO:0000256" key="8">
    <source>
        <dbReference type="ARBA" id="ARBA00023136"/>
    </source>
</evidence>
<feature type="transmembrane region" description="Helical" evidence="13">
    <location>
        <begin position="461"/>
        <end position="487"/>
    </location>
</feature>
<feature type="domain" description="Ionotropic glutamate receptor L-glutamate and glycine-binding" evidence="15">
    <location>
        <begin position="92"/>
        <end position="174"/>
    </location>
</feature>
<evidence type="ECO:0000313" key="17">
    <source>
        <dbReference type="RefSeq" id="XP_046591830.1"/>
    </source>
</evidence>
<evidence type="ECO:0000256" key="10">
    <source>
        <dbReference type="ARBA" id="ARBA00023180"/>
    </source>
</evidence>
<dbReference type="RefSeq" id="XP_046591830.1">
    <property type="nucleotide sequence ID" value="XM_046735874.1"/>
</dbReference>
<evidence type="ECO:0000256" key="3">
    <source>
        <dbReference type="ARBA" id="ARBA00022448"/>
    </source>
</evidence>
<dbReference type="Gene3D" id="3.40.190.10">
    <property type="entry name" value="Periplasmic binding protein-like II"/>
    <property type="match status" value="3"/>
</dbReference>
<keyword evidence="12" id="KW-0407">Ion channel</keyword>
<dbReference type="Pfam" id="PF00060">
    <property type="entry name" value="Lig_chan"/>
    <property type="match status" value="1"/>
</dbReference>
<evidence type="ECO:0000256" key="5">
    <source>
        <dbReference type="ARBA" id="ARBA00022692"/>
    </source>
</evidence>
<comment type="similarity">
    <text evidence="2">Belongs to the glutamate-gated ion channel (TC 1.A.10.1) family.</text>
</comment>
<keyword evidence="9" id="KW-0675">Receptor</keyword>
<evidence type="ECO:0000259" key="15">
    <source>
        <dbReference type="Pfam" id="PF10613"/>
    </source>
</evidence>
<evidence type="ECO:0000259" key="14">
    <source>
        <dbReference type="Pfam" id="PF00060"/>
    </source>
</evidence>
<evidence type="ECO:0000256" key="11">
    <source>
        <dbReference type="ARBA" id="ARBA00023286"/>
    </source>
</evidence>
<name>A0ABM3FUZ0_NEOLC</name>
<evidence type="ECO:0000256" key="9">
    <source>
        <dbReference type="ARBA" id="ARBA00023170"/>
    </source>
</evidence>
<evidence type="ECO:0000256" key="2">
    <source>
        <dbReference type="ARBA" id="ARBA00008685"/>
    </source>
</evidence>
<accession>A0ABM3FUZ0</accession>
<dbReference type="InterPro" id="IPR019594">
    <property type="entry name" value="Glu/Gly-bd"/>
</dbReference>
<protein>
    <submittedName>
        <fullName evidence="17">Glutamate receptor 2-like</fullName>
    </submittedName>
</protein>
<evidence type="ECO:0000256" key="1">
    <source>
        <dbReference type="ARBA" id="ARBA00004651"/>
    </source>
</evidence>
<keyword evidence="7" id="KW-0406">Ion transport</keyword>
<keyword evidence="16" id="KW-1185">Reference proteome</keyword>
<dbReference type="PANTHER" id="PTHR42643">
    <property type="entry name" value="IONOTROPIC RECEPTOR 20A-RELATED"/>
    <property type="match status" value="1"/>
</dbReference>
<dbReference type="GeneID" id="124293727"/>
<evidence type="ECO:0000256" key="7">
    <source>
        <dbReference type="ARBA" id="ARBA00023065"/>
    </source>
</evidence>
<keyword evidence="6 13" id="KW-1133">Transmembrane helix</keyword>
<dbReference type="SUPFAM" id="SSF53850">
    <property type="entry name" value="Periplasmic binding protein-like II"/>
    <property type="match status" value="1"/>
</dbReference>
<evidence type="ECO:0000313" key="16">
    <source>
        <dbReference type="Proteomes" id="UP000829291"/>
    </source>
</evidence>
<evidence type="ECO:0000256" key="13">
    <source>
        <dbReference type="SAM" id="Phobius"/>
    </source>
</evidence>
<keyword evidence="4" id="KW-1003">Cell membrane</keyword>
<gene>
    <name evidence="17" type="primary">LOC124293727</name>
</gene>
<keyword evidence="10" id="KW-0325">Glycoprotein</keyword>
<sequence>MYRRNRSTDYTLFSLILLVFIIGNKFATVDSFNGVIWSDDKNDFVRIFDVPSFAKLHNEIIAKIRSTEAYNFNGTTLKLTAFPIKNLITFRNNNTVASGLHGDVWELIADTLNFKIRYTLISQREYGTQSKNGSWDGLIGYIYRNETDIIPRTVVFPSRTTALQFTLPMWMTGCESIKNNLANWSFSSYRLYIRTQLQHHNTWMIELFRPSLWMSTIALFFVLVFASFLQQTLTSGKIKGTKKADHTASCTLRDNFFYVFSMYCNQGWLPSLFERRAKILLLSTRLFSWLLIIAFSSKLISHVTQREFQTPFEDLESLYRDTNYKVAVKRNSFVYSVFVRSKIPIYKKIMNSNRLSPGIDLESYEKVCTGKYTYFEAQDEMEAKNSKLCDMTYVGKNYYNGWVAGGLVRGFKHTKAINTGVLRLLENGAIQRLKSIWLAPSSKLESNSSVSESIALHHLSLIFAMLLGATILSFVILLIEIAIYRYFNRRQIIIAGKRPPI</sequence>
<dbReference type="PANTHER" id="PTHR42643:SF24">
    <property type="entry name" value="IONOTROPIC RECEPTOR 60A"/>
    <property type="match status" value="1"/>
</dbReference>
<keyword evidence="11" id="KW-1071">Ligand-gated ion channel</keyword>